<dbReference type="SUPFAM" id="SSF57997">
    <property type="entry name" value="Tropomyosin"/>
    <property type="match status" value="1"/>
</dbReference>
<proteinExistence type="predicted"/>
<dbReference type="InterPro" id="IPR003347">
    <property type="entry name" value="JmjC_dom"/>
</dbReference>
<keyword evidence="1" id="KW-0175">Coiled coil</keyword>
<dbReference type="Proteomes" id="UP001178507">
    <property type="component" value="Unassembled WGS sequence"/>
</dbReference>
<dbReference type="PANTHER" id="PTHR12480">
    <property type="entry name" value="ARGININE DEMETHYLASE AND LYSYL-HYDROXYLASE JMJD"/>
    <property type="match status" value="1"/>
</dbReference>
<dbReference type="Gene3D" id="2.60.120.650">
    <property type="entry name" value="Cupin"/>
    <property type="match status" value="1"/>
</dbReference>
<name>A0AA36N0K9_9DINO</name>
<evidence type="ECO:0000256" key="1">
    <source>
        <dbReference type="SAM" id="Coils"/>
    </source>
</evidence>
<dbReference type="SMART" id="SM00558">
    <property type="entry name" value="JmjC"/>
    <property type="match status" value="1"/>
</dbReference>
<dbReference type="EMBL" id="CAUJNA010001225">
    <property type="protein sequence ID" value="CAJ1385368.1"/>
    <property type="molecule type" value="Genomic_DNA"/>
</dbReference>
<feature type="coiled-coil region" evidence="1">
    <location>
        <begin position="376"/>
        <end position="410"/>
    </location>
</feature>
<reference evidence="4" key="1">
    <citation type="submission" date="2023-08" db="EMBL/GenBank/DDBJ databases">
        <authorList>
            <person name="Chen Y."/>
            <person name="Shah S."/>
            <person name="Dougan E. K."/>
            <person name="Thang M."/>
            <person name="Chan C."/>
        </authorList>
    </citation>
    <scope>NUCLEOTIDE SEQUENCE</scope>
</reference>
<feature type="region of interest" description="Disordered" evidence="2">
    <location>
        <begin position="759"/>
        <end position="810"/>
    </location>
</feature>
<dbReference type="PROSITE" id="PS51184">
    <property type="entry name" value="JMJC"/>
    <property type="match status" value="1"/>
</dbReference>
<dbReference type="SUPFAM" id="SSF51197">
    <property type="entry name" value="Clavaminate synthase-like"/>
    <property type="match status" value="1"/>
</dbReference>
<organism evidence="4 5">
    <name type="scientific">Effrenium voratum</name>
    <dbReference type="NCBI Taxonomy" id="2562239"/>
    <lineage>
        <taxon>Eukaryota</taxon>
        <taxon>Sar</taxon>
        <taxon>Alveolata</taxon>
        <taxon>Dinophyceae</taxon>
        <taxon>Suessiales</taxon>
        <taxon>Symbiodiniaceae</taxon>
        <taxon>Effrenium</taxon>
    </lineage>
</organism>
<feature type="domain" description="JmjC" evidence="3">
    <location>
        <begin position="59"/>
        <end position="243"/>
    </location>
</feature>
<protein>
    <recommendedName>
        <fullName evidence="3">JmjC domain-containing protein</fullName>
    </recommendedName>
</protein>
<keyword evidence="5" id="KW-1185">Reference proteome</keyword>
<evidence type="ECO:0000256" key="2">
    <source>
        <dbReference type="SAM" id="MobiDB-lite"/>
    </source>
</evidence>
<dbReference type="Pfam" id="PF02373">
    <property type="entry name" value="JmjC"/>
    <property type="match status" value="1"/>
</dbReference>
<feature type="compositionally biased region" description="Basic and acidic residues" evidence="2">
    <location>
        <begin position="798"/>
        <end position="810"/>
    </location>
</feature>
<sequence>MERLFDTQTFRPIALRCGFRAGADKSGMSCPMTPKEALSTLRRRSELGPLADDGLAMYIGAWEYDADDWTAGGGDWSAGLSADLKPGVPFAKCMLKEELGEHHELPRSMRWIYIGEPGSGTCAHCDPLCSHGWMWLAAGRKDWRLVHFEAASHTQRCEAVPEGAPEDLFSNGSCNNLAQWLQSLGASHEAWFGTLLPGELIFVPAGVLHAVQNIGPGVSIAVSQNFMDASCAEDVLRCLEQERCCFESKTWLAKALAGMSYTPSRPPKLGSSDRATARHGPGVVAMSRDVTKPLDFVQPPRTVAGGFMRPNRVPDVEHEILMQEFVHAHLMTILQPFNEQMQNLQEGLQKVTLQSTGTAAEVTRHREQISTHHKMIAAFDKTTEELSGALQELQKEVRVVSNKHEALSRDHYQVKNSLEDAESRLRSATAQIEDLFGGQTGVVAQLERLNTGLADIEQHVGTVVESRLNHLHGFCRDIRTEQTNLSEAVSDCQTDIHRNQENIKQQQSKIVARQGEDDEKFACLSQHAKGFEAKLSQLLADLKSTDEVAKATEKETQRAHMEVAKLRSTQQLYAEYSEIFLAVKENSRRVGKLEDTVQLMNSRNPVEISIFQDTIQKIQAQVDDNETKIQSVDRFQASTTVRLDSLGRSIDGFGSEIKGLERRCGALDGDIQTLQLWQHGATEKFEEHTLRNLQNKGDLQKLQVDLEAKGGYIIDLREEIALVQRTVTRIDGNVDVMQKYFTGFGKGLQETTRCVSTGEVVTPRNTPPRPQSATVHATGLPTLPLTGSGSPPRRRPWSSKENRTRDLEGF</sequence>
<accession>A0AA36N0K9</accession>
<gene>
    <name evidence="4" type="ORF">EVOR1521_LOCUS11991</name>
</gene>
<dbReference type="Gene3D" id="1.20.1480.30">
    <property type="entry name" value="Designed four-helix bundle protein"/>
    <property type="match status" value="1"/>
</dbReference>
<evidence type="ECO:0000313" key="5">
    <source>
        <dbReference type="Proteomes" id="UP001178507"/>
    </source>
</evidence>
<evidence type="ECO:0000313" key="4">
    <source>
        <dbReference type="EMBL" id="CAJ1385368.1"/>
    </source>
</evidence>
<evidence type="ECO:0000259" key="3">
    <source>
        <dbReference type="PROSITE" id="PS51184"/>
    </source>
</evidence>
<dbReference type="AlphaFoldDB" id="A0AA36N0K9"/>
<comment type="caution">
    <text evidence="4">The sequence shown here is derived from an EMBL/GenBank/DDBJ whole genome shotgun (WGS) entry which is preliminary data.</text>
</comment>
<dbReference type="InterPro" id="IPR050910">
    <property type="entry name" value="JMJD6_ArgDemeth/LysHydrox"/>
</dbReference>